<reference evidence="2" key="1">
    <citation type="journal article" date="2020" name="Stud. Mycol.">
        <title>101 Dothideomycetes genomes: a test case for predicting lifestyles and emergence of pathogens.</title>
        <authorList>
            <person name="Haridas S."/>
            <person name="Albert R."/>
            <person name="Binder M."/>
            <person name="Bloem J."/>
            <person name="Labutti K."/>
            <person name="Salamov A."/>
            <person name="Andreopoulos B."/>
            <person name="Baker S."/>
            <person name="Barry K."/>
            <person name="Bills G."/>
            <person name="Bluhm B."/>
            <person name="Cannon C."/>
            <person name="Castanera R."/>
            <person name="Culley D."/>
            <person name="Daum C."/>
            <person name="Ezra D."/>
            <person name="Gonzalez J."/>
            <person name="Henrissat B."/>
            <person name="Kuo A."/>
            <person name="Liang C."/>
            <person name="Lipzen A."/>
            <person name="Lutzoni F."/>
            <person name="Magnuson J."/>
            <person name="Mondo S."/>
            <person name="Nolan M."/>
            <person name="Ohm R."/>
            <person name="Pangilinan J."/>
            <person name="Park H.-J."/>
            <person name="Ramirez L."/>
            <person name="Alfaro M."/>
            <person name="Sun H."/>
            <person name="Tritt A."/>
            <person name="Yoshinaga Y."/>
            <person name="Zwiers L.-H."/>
            <person name="Turgeon B."/>
            <person name="Goodwin S."/>
            <person name="Spatafora J."/>
            <person name="Crous P."/>
            <person name="Grigoriev I."/>
        </authorList>
    </citation>
    <scope>NUCLEOTIDE SEQUENCE</scope>
    <source>
        <strain evidence="2">CBS 379.55</strain>
    </source>
</reference>
<keyword evidence="1" id="KW-0812">Transmembrane</keyword>
<accession>A0A6A6JP09</accession>
<proteinExistence type="predicted"/>
<dbReference type="GeneID" id="54548140"/>
<feature type="non-terminal residue" evidence="2">
    <location>
        <position position="1"/>
    </location>
</feature>
<organism evidence="2 3">
    <name type="scientific">Westerdykella ornata</name>
    <dbReference type="NCBI Taxonomy" id="318751"/>
    <lineage>
        <taxon>Eukaryota</taxon>
        <taxon>Fungi</taxon>
        <taxon>Dikarya</taxon>
        <taxon>Ascomycota</taxon>
        <taxon>Pezizomycotina</taxon>
        <taxon>Dothideomycetes</taxon>
        <taxon>Pleosporomycetidae</taxon>
        <taxon>Pleosporales</taxon>
        <taxon>Sporormiaceae</taxon>
        <taxon>Westerdykella</taxon>
    </lineage>
</organism>
<dbReference type="PANTHER" id="PTHR37544">
    <property type="entry name" value="SPRAY-RELATED"/>
    <property type="match status" value="1"/>
</dbReference>
<feature type="transmembrane region" description="Helical" evidence="1">
    <location>
        <begin position="133"/>
        <end position="151"/>
    </location>
</feature>
<dbReference type="OrthoDB" id="3248909at2759"/>
<evidence type="ECO:0000313" key="2">
    <source>
        <dbReference type="EMBL" id="KAF2277416.1"/>
    </source>
</evidence>
<name>A0A6A6JP09_WESOR</name>
<feature type="transmembrane region" description="Helical" evidence="1">
    <location>
        <begin position="307"/>
        <end position="326"/>
    </location>
</feature>
<keyword evidence="3" id="KW-1185">Reference proteome</keyword>
<dbReference type="AlphaFoldDB" id="A0A6A6JP09"/>
<evidence type="ECO:0000313" key="3">
    <source>
        <dbReference type="Proteomes" id="UP000800097"/>
    </source>
</evidence>
<gene>
    <name evidence="2" type="ORF">EI97DRAFT_361569</name>
</gene>
<evidence type="ECO:0000256" key="1">
    <source>
        <dbReference type="SAM" id="Phobius"/>
    </source>
</evidence>
<sequence>QTSYYFPKHVDKPNWRPIVFKPPYLIFLTLVSLGLAGIQESLFRRSNAKGGLMQFLGLNDISVPEYFLWRYFPTIVTVTYGVAYQLVDVEAKRLEPYYRLAERSGSTFAQSLNVDSTNFWTWFRPPFPGSARTRLSTAISLVAVIAVPVIQNATLEVRAANDGFALFVHPIWSRVLSGSLIFAAVAGLLLLWPLHQSSGLSSDPCGISGLLAMTTRGHILSDFIGLSPLSSDEEINKSKLNYRKYFLYNSSLSPIEQLHWSPKLRVPSDRKEHSFTLPLVQSVPAFIFILSLLALVPVLIFTRANIILSRAPFLMTAIGVAVKLLWTLFDTNIRLTEPYYQLVRRHAKPSVLSVDYTGTMPFYLPIKALRNHDGTLALVATISILLEVLTVCLSSFGSAGANFMHRKGTSTATDLLEGDAQTFRSFWISLVLSISIIISLLVTAVYVYVQRSDVSLPRKPGTLAFVLLATHQAKMIVNWVGCEKLSYEQRRNLLVSWDKTYGFGWYQGRDGALHLGIDEEPLVTDYR</sequence>
<dbReference type="RefSeq" id="XP_033654955.1">
    <property type="nucleotide sequence ID" value="XM_033794965.1"/>
</dbReference>
<feature type="non-terminal residue" evidence="2">
    <location>
        <position position="527"/>
    </location>
</feature>
<dbReference type="InterPro" id="IPR021840">
    <property type="entry name" value="DUF3433"/>
</dbReference>
<dbReference type="Pfam" id="PF11915">
    <property type="entry name" value="DUF3433"/>
    <property type="match status" value="2"/>
</dbReference>
<feature type="transmembrane region" description="Helical" evidence="1">
    <location>
        <begin position="275"/>
        <end position="301"/>
    </location>
</feature>
<feature type="transmembrane region" description="Helical" evidence="1">
    <location>
        <begin position="376"/>
        <end position="396"/>
    </location>
</feature>
<dbReference type="EMBL" id="ML986490">
    <property type="protein sequence ID" value="KAF2277416.1"/>
    <property type="molecule type" value="Genomic_DNA"/>
</dbReference>
<feature type="transmembrane region" description="Helical" evidence="1">
    <location>
        <begin position="24"/>
        <end position="43"/>
    </location>
</feature>
<keyword evidence="1" id="KW-0472">Membrane</keyword>
<dbReference type="Proteomes" id="UP000800097">
    <property type="component" value="Unassembled WGS sequence"/>
</dbReference>
<feature type="transmembrane region" description="Helical" evidence="1">
    <location>
        <begin position="426"/>
        <end position="449"/>
    </location>
</feature>
<keyword evidence="1" id="KW-1133">Transmembrane helix</keyword>
<protein>
    <submittedName>
        <fullName evidence="2">Uncharacterized protein</fullName>
    </submittedName>
</protein>
<feature type="transmembrane region" description="Helical" evidence="1">
    <location>
        <begin position="171"/>
        <end position="192"/>
    </location>
</feature>
<dbReference type="PANTHER" id="PTHR37544:SF3">
    <property type="entry name" value="SPRAY"/>
    <property type="match status" value="1"/>
</dbReference>